<evidence type="ECO:0000256" key="3">
    <source>
        <dbReference type="ARBA" id="ARBA00023157"/>
    </source>
</evidence>
<dbReference type="SMART" id="SM00131">
    <property type="entry name" value="KU"/>
    <property type="match status" value="2"/>
</dbReference>
<reference evidence="6 7" key="1">
    <citation type="submission" date="2019-07" db="EMBL/GenBank/DDBJ databases">
        <title>Draft genome assembly of a fouling barnacle, Amphibalanus amphitrite (Darwin, 1854): The first reference genome for Thecostraca.</title>
        <authorList>
            <person name="Kim W."/>
        </authorList>
    </citation>
    <scope>NUCLEOTIDE SEQUENCE [LARGE SCALE GENOMIC DNA]</scope>
    <source>
        <strain evidence="6">SNU_AA5</strain>
        <tissue evidence="6">Soma without cirri and trophi</tissue>
    </source>
</reference>
<feature type="compositionally biased region" description="Acidic residues" evidence="4">
    <location>
        <begin position="33"/>
        <end position="44"/>
    </location>
</feature>
<keyword evidence="1" id="KW-0646">Protease inhibitor</keyword>
<dbReference type="Proteomes" id="UP000440578">
    <property type="component" value="Unassembled WGS sequence"/>
</dbReference>
<dbReference type="PRINTS" id="PR00759">
    <property type="entry name" value="BASICPTASE"/>
</dbReference>
<dbReference type="InterPro" id="IPR020901">
    <property type="entry name" value="Prtase_inh_Kunz-CS"/>
</dbReference>
<feature type="region of interest" description="Disordered" evidence="4">
    <location>
        <begin position="1"/>
        <end position="59"/>
    </location>
</feature>
<dbReference type="SUPFAM" id="SSF57362">
    <property type="entry name" value="BPTI-like"/>
    <property type="match status" value="2"/>
</dbReference>
<sequence>MPHHGGDVREPYEATDAPQPPALPDTAAPDTAPETETEEPEMTEAPEPATDICSQPADPGPCRGYEPNFYYSARLGQCTRFIYGGCGGNDNRFTSAAQCERQCGGGGGGGWGPEVQPTESPLPSTAEPTEQPDAYIPLSTGAEPPADVCQLPPTAGPCDQRLQRYYFNAALTMCFTFTYSGCGGNGNRFESAAECTARCRPGAAPEPTFAPFVPIDYNSIGGGVETTSSTTDDYGRYDYSQYGGSIDTDTPFPDNYYENYADYADYEDYEYK</sequence>
<feature type="domain" description="BPTI/Kunitz inhibitor" evidence="5">
    <location>
        <begin position="149"/>
        <end position="199"/>
    </location>
</feature>
<feature type="compositionally biased region" description="Basic and acidic residues" evidence="4">
    <location>
        <begin position="1"/>
        <end position="12"/>
    </location>
</feature>
<evidence type="ECO:0000313" key="6">
    <source>
        <dbReference type="EMBL" id="KAF0296680.1"/>
    </source>
</evidence>
<dbReference type="Gene3D" id="4.10.410.10">
    <property type="entry name" value="Pancreatic trypsin inhibitor Kunitz domain"/>
    <property type="match status" value="2"/>
</dbReference>
<dbReference type="GO" id="GO:0005615">
    <property type="term" value="C:extracellular space"/>
    <property type="evidence" value="ECO:0007669"/>
    <property type="project" value="TreeGrafter"/>
</dbReference>
<dbReference type="GO" id="GO:0004867">
    <property type="term" value="F:serine-type endopeptidase inhibitor activity"/>
    <property type="evidence" value="ECO:0007669"/>
    <property type="project" value="UniProtKB-KW"/>
</dbReference>
<dbReference type="InterPro" id="IPR002223">
    <property type="entry name" value="Kunitz_BPTI"/>
</dbReference>
<dbReference type="Pfam" id="PF00014">
    <property type="entry name" value="Kunitz_BPTI"/>
    <property type="match status" value="2"/>
</dbReference>
<keyword evidence="7" id="KW-1185">Reference proteome</keyword>
<proteinExistence type="predicted"/>
<dbReference type="InterPro" id="IPR036880">
    <property type="entry name" value="Kunitz_BPTI_sf"/>
</dbReference>
<protein>
    <submittedName>
        <fullName evidence="6">Kunitz-type U19-barytoxin-Tl1a</fullName>
    </submittedName>
</protein>
<dbReference type="InterPro" id="IPR050098">
    <property type="entry name" value="TFPI/VKTCI-like"/>
</dbReference>
<dbReference type="PANTHER" id="PTHR10083">
    <property type="entry name" value="KUNITZ-TYPE PROTEASE INHIBITOR-RELATED"/>
    <property type="match status" value="1"/>
</dbReference>
<feature type="region of interest" description="Disordered" evidence="4">
    <location>
        <begin position="109"/>
        <end position="142"/>
    </location>
</feature>
<keyword evidence="2" id="KW-0722">Serine protease inhibitor</keyword>
<gene>
    <name evidence="6" type="primary">VKT1</name>
    <name evidence="6" type="ORF">FJT64_005908</name>
</gene>
<name>A0A6A4VZ86_AMPAM</name>
<dbReference type="PANTHER" id="PTHR10083:SF374">
    <property type="entry name" value="BPTI_KUNITZ INHIBITOR DOMAIN-CONTAINING PROTEIN"/>
    <property type="match status" value="1"/>
</dbReference>
<evidence type="ECO:0000256" key="4">
    <source>
        <dbReference type="SAM" id="MobiDB-lite"/>
    </source>
</evidence>
<accession>A0A6A4VZ86</accession>
<feature type="compositionally biased region" description="Polar residues" evidence="4">
    <location>
        <begin position="117"/>
        <end position="128"/>
    </location>
</feature>
<comment type="caution">
    <text evidence="6">The sequence shown here is derived from an EMBL/GenBank/DDBJ whole genome shotgun (WGS) entry which is preliminary data.</text>
</comment>
<evidence type="ECO:0000256" key="1">
    <source>
        <dbReference type="ARBA" id="ARBA00022690"/>
    </source>
</evidence>
<dbReference type="CDD" id="cd00109">
    <property type="entry name" value="Kunitz-type"/>
    <property type="match status" value="2"/>
</dbReference>
<keyword evidence="3" id="KW-1015">Disulfide bond</keyword>
<dbReference type="PROSITE" id="PS00280">
    <property type="entry name" value="BPTI_KUNITZ_1"/>
    <property type="match status" value="2"/>
</dbReference>
<dbReference type="PROSITE" id="PS50279">
    <property type="entry name" value="BPTI_KUNITZ_2"/>
    <property type="match status" value="2"/>
</dbReference>
<organism evidence="6 7">
    <name type="scientific">Amphibalanus amphitrite</name>
    <name type="common">Striped barnacle</name>
    <name type="synonym">Balanus amphitrite</name>
    <dbReference type="NCBI Taxonomy" id="1232801"/>
    <lineage>
        <taxon>Eukaryota</taxon>
        <taxon>Metazoa</taxon>
        <taxon>Ecdysozoa</taxon>
        <taxon>Arthropoda</taxon>
        <taxon>Crustacea</taxon>
        <taxon>Multicrustacea</taxon>
        <taxon>Cirripedia</taxon>
        <taxon>Thoracica</taxon>
        <taxon>Thoracicalcarea</taxon>
        <taxon>Balanomorpha</taxon>
        <taxon>Balanoidea</taxon>
        <taxon>Balanidae</taxon>
        <taxon>Amphibalaninae</taxon>
        <taxon>Amphibalanus</taxon>
    </lineage>
</organism>
<dbReference type="FunFam" id="4.10.410.10:FF:000020">
    <property type="entry name" value="Collagen, type VI, alpha 3"/>
    <property type="match status" value="2"/>
</dbReference>
<evidence type="ECO:0000256" key="2">
    <source>
        <dbReference type="ARBA" id="ARBA00022900"/>
    </source>
</evidence>
<dbReference type="OrthoDB" id="196393at2759"/>
<dbReference type="EMBL" id="VIIS01001545">
    <property type="protein sequence ID" value="KAF0296680.1"/>
    <property type="molecule type" value="Genomic_DNA"/>
</dbReference>
<evidence type="ECO:0000259" key="5">
    <source>
        <dbReference type="PROSITE" id="PS50279"/>
    </source>
</evidence>
<dbReference type="AlphaFoldDB" id="A0A6A4VZ86"/>
<evidence type="ECO:0000313" key="7">
    <source>
        <dbReference type="Proteomes" id="UP000440578"/>
    </source>
</evidence>
<feature type="domain" description="BPTI/Kunitz inhibitor" evidence="5">
    <location>
        <begin position="53"/>
        <end position="103"/>
    </location>
</feature>